<feature type="chain" id="PRO_5046989042" evidence="1">
    <location>
        <begin position="22"/>
        <end position="143"/>
    </location>
</feature>
<keyword evidence="3" id="KW-1185">Reference proteome</keyword>
<organism evidence="2 3">
    <name type="scientific">Simiduia curdlanivorans</name>
    <dbReference type="NCBI Taxonomy" id="1492769"/>
    <lineage>
        <taxon>Bacteria</taxon>
        <taxon>Pseudomonadati</taxon>
        <taxon>Pseudomonadota</taxon>
        <taxon>Gammaproteobacteria</taxon>
        <taxon>Cellvibrionales</taxon>
        <taxon>Cellvibrionaceae</taxon>
        <taxon>Simiduia</taxon>
    </lineage>
</organism>
<comment type="caution">
    <text evidence="2">The sequence shown here is derived from an EMBL/GenBank/DDBJ whole genome shotgun (WGS) entry which is preliminary data.</text>
</comment>
<dbReference type="EMBL" id="JBHSCX010000005">
    <property type="protein sequence ID" value="MFC4362004.1"/>
    <property type="molecule type" value="Genomic_DNA"/>
</dbReference>
<accession>A0ABV8V4P6</accession>
<keyword evidence="1" id="KW-0732">Signal</keyword>
<dbReference type="Proteomes" id="UP001595840">
    <property type="component" value="Unassembled WGS sequence"/>
</dbReference>
<evidence type="ECO:0000313" key="3">
    <source>
        <dbReference type="Proteomes" id="UP001595840"/>
    </source>
</evidence>
<reference evidence="3" key="1">
    <citation type="journal article" date="2019" name="Int. J. Syst. Evol. Microbiol.">
        <title>The Global Catalogue of Microorganisms (GCM) 10K type strain sequencing project: providing services to taxonomists for standard genome sequencing and annotation.</title>
        <authorList>
            <consortium name="The Broad Institute Genomics Platform"/>
            <consortium name="The Broad Institute Genome Sequencing Center for Infectious Disease"/>
            <person name="Wu L."/>
            <person name="Ma J."/>
        </authorList>
    </citation>
    <scope>NUCLEOTIDE SEQUENCE [LARGE SCALE GENOMIC DNA]</scope>
    <source>
        <strain evidence="3">CECT 8570</strain>
    </source>
</reference>
<evidence type="ECO:0000313" key="2">
    <source>
        <dbReference type="EMBL" id="MFC4362004.1"/>
    </source>
</evidence>
<evidence type="ECO:0000256" key="1">
    <source>
        <dbReference type="SAM" id="SignalP"/>
    </source>
</evidence>
<feature type="signal peptide" evidence="1">
    <location>
        <begin position="1"/>
        <end position="21"/>
    </location>
</feature>
<sequence length="143" mass="15909">MKLPCCIALLFNFLCCSPLLAAERHISSMPPSSLFALVDKRLGQIELAITSDPVAITRGGYQRQAVILTAGAAAVRPNLLLWELDMTSPVLMNTQRLSPRILLGLNESYQFDKLLPAHLRAFENDLLHSHNLVQPLVTFKLLF</sequence>
<protein>
    <submittedName>
        <fullName evidence="2">Uncharacterized protein</fullName>
    </submittedName>
</protein>
<proteinExistence type="predicted"/>
<gene>
    <name evidence="2" type="ORF">ACFOX3_06820</name>
</gene>
<name>A0ABV8V4P6_9GAMM</name>
<dbReference type="RefSeq" id="WP_290259221.1">
    <property type="nucleotide sequence ID" value="NZ_JAUFQG010000004.1"/>
</dbReference>